<evidence type="ECO:0000256" key="1">
    <source>
        <dbReference type="SAM" id="MobiDB-lite"/>
    </source>
</evidence>
<gene>
    <name evidence="2" type="ORF">GCM10010328_65000</name>
</gene>
<proteinExistence type="predicted"/>
<reference evidence="3" key="1">
    <citation type="journal article" date="2019" name="Int. J. Syst. Evol. Microbiol.">
        <title>The Global Catalogue of Microorganisms (GCM) 10K type strain sequencing project: providing services to taxonomists for standard genome sequencing and annotation.</title>
        <authorList>
            <consortium name="The Broad Institute Genomics Platform"/>
            <consortium name="The Broad Institute Genome Sequencing Center for Infectious Disease"/>
            <person name="Wu L."/>
            <person name="Ma J."/>
        </authorList>
    </citation>
    <scope>NUCLEOTIDE SEQUENCE [LARGE SCALE GENOMIC DNA]</scope>
    <source>
        <strain evidence="3">JCM 4602</strain>
    </source>
</reference>
<dbReference type="EMBL" id="BMUW01000023">
    <property type="protein sequence ID" value="GGZ81382.1"/>
    <property type="molecule type" value="Genomic_DNA"/>
</dbReference>
<feature type="region of interest" description="Disordered" evidence="1">
    <location>
        <begin position="103"/>
        <end position="122"/>
    </location>
</feature>
<evidence type="ECO:0000313" key="3">
    <source>
        <dbReference type="Proteomes" id="UP000624183"/>
    </source>
</evidence>
<organism evidence="2 3">
    <name type="scientific">Streptomyces rubiginosohelvolus</name>
    <dbReference type="NCBI Taxonomy" id="67362"/>
    <lineage>
        <taxon>Bacteria</taxon>
        <taxon>Bacillati</taxon>
        <taxon>Actinomycetota</taxon>
        <taxon>Actinomycetes</taxon>
        <taxon>Kitasatosporales</taxon>
        <taxon>Streptomycetaceae</taxon>
        <taxon>Streptomyces</taxon>
    </lineage>
</organism>
<keyword evidence="3" id="KW-1185">Reference proteome</keyword>
<protein>
    <submittedName>
        <fullName evidence="2">Uncharacterized protein</fullName>
    </submittedName>
</protein>
<comment type="caution">
    <text evidence="2">The sequence shown here is derived from an EMBL/GenBank/DDBJ whole genome shotgun (WGS) entry which is preliminary data.</text>
</comment>
<name>A0ABQ3CGS6_9ACTN</name>
<evidence type="ECO:0000313" key="2">
    <source>
        <dbReference type="EMBL" id="GGZ81382.1"/>
    </source>
</evidence>
<accession>A0ABQ3CGS6</accession>
<feature type="region of interest" description="Disordered" evidence="1">
    <location>
        <begin position="72"/>
        <end position="95"/>
    </location>
</feature>
<sequence>MDASLTDLVSSLGDTVVDLLEAGETEGWSPSTADDALSFVDVLCVALAAHGGPLETSLAQVRAHIAAARRGVRRDLPPAPRRGSAAARAEEQDGTARFRAWRDARVHQWPAPPRVRGSSLDA</sequence>
<dbReference type="Proteomes" id="UP000624183">
    <property type="component" value="Unassembled WGS sequence"/>
</dbReference>